<protein>
    <recommendedName>
        <fullName evidence="5">Protein kinase domain-containing protein</fullName>
    </recommendedName>
</protein>
<gene>
    <name evidence="6" type="ORF">JKF63_03624</name>
</gene>
<proteinExistence type="predicted"/>
<keyword evidence="7" id="KW-1185">Reference proteome</keyword>
<evidence type="ECO:0000256" key="1">
    <source>
        <dbReference type="ARBA" id="ARBA00022741"/>
    </source>
</evidence>
<evidence type="ECO:0000259" key="5">
    <source>
        <dbReference type="PROSITE" id="PS50011"/>
    </source>
</evidence>
<dbReference type="GO" id="GO:0035556">
    <property type="term" value="P:intracellular signal transduction"/>
    <property type="evidence" value="ECO:0007669"/>
    <property type="project" value="TreeGrafter"/>
</dbReference>
<accession>A0A836IQE9</accession>
<feature type="region of interest" description="Disordered" evidence="3">
    <location>
        <begin position="335"/>
        <end position="397"/>
    </location>
</feature>
<feature type="compositionally biased region" description="Polar residues" evidence="3">
    <location>
        <begin position="703"/>
        <end position="713"/>
    </location>
</feature>
<evidence type="ECO:0000256" key="4">
    <source>
        <dbReference type="SAM" id="Phobius"/>
    </source>
</evidence>
<dbReference type="InterPro" id="IPR000719">
    <property type="entry name" value="Prot_kinase_dom"/>
</dbReference>
<keyword evidence="4" id="KW-1133">Transmembrane helix</keyword>
<dbReference type="Gene3D" id="1.10.510.10">
    <property type="entry name" value="Transferase(Phosphotransferase) domain 1"/>
    <property type="match status" value="1"/>
</dbReference>
<feature type="transmembrane region" description="Helical" evidence="4">
    <location>
        <begin position="531"/>
        <end position="558"/>
    </location>
</feature>
<feature type="compositionally biased region" description="Acidic residues" evidence="3">
    <location>
        <begin position="467"/>
        <end position="494"/>
    </location>
</feature>
<dbReference type="KEGG" id="phet:94289702"/>
<feature type="domain" description="Protein kinase" evidence="5">
    <location>
        <begin position="13"/>
        <end position="296"/>
    </location>
</feature>
<dbReference type="GO" id="GO:0004674">
    <property type="term" value="F:protein serine/threonine kinase activity"/>
    <property type="evidence" value="ECO:0007669"/>
    <property type="project" value="TreeGrafter"/>
</dbReference>
<dbReference type="SMART" id="SM00220">
    <property type="entry name" value="S_TKc"/>
    <property type="match status" value="1"/>
</dbReference>
<dbReference type="FunFam" id="1.10.510.10:FF:001268">
    <property type="entry name" value="Protein lipid droplet kinase (LDK)"/>
    <property type="match status" value="1"/>
</dbReference>
<dbReference type="Pfam" id="PF00069">
    <property type="entry name" value="Pkinase"/>
    <property type="match status" value="1"/>
</dbReference>
<comment type="caution">
    <text evidence="6">The sequence shown here is derived from an EMBL/GenBank/DDBJ whole genome shotgun (WGS) entry which is preliminary data.</text>
</comment>
<feature type="region of interest" description="Disordered" evidence="3">
    <location>
        <begin position="461"/>
        <end position="500"/>
    </location>
</feature>
<dbReference type="InterPro" id="IPR008271">
    <property type="entry name" value="Ser/Thr_kinase_AS"/>
</dbReference>
<keyword evidence="2" id="KW-0067">ATP-binding</keyword>
<feature type="region of interest" description="Disordered" evidence="3">
    <location>
        <begin position="814"/>
        <end position="843"/>
    </location>
</feature>
<dbReference type="EMBL" id="JAFJZO010000028">
    <property type="protein sequence ID" value="KAG5500530.1"/>
    <property type="molecule type" value="Genomic_DNA"/>
</dbReference>
<dbReference type="PANTHER" id="PTHR24346">
    <property type="entry name" value="MAP/MICROTUBULE AFFINITY-REGULATING KINASE"/>
    <property type="match status" value="1"/>
</dbReference>
<dbReference type="SUPFAM" id="SSF56112">
    <property type="entry name" value="Protein kinase-like (PK-like)"/>
    <property type="match status" value="1"/>
</dbReference>
<organism evidence="6 7">
    <name type="scientific">Porcisia hertigi</name>
    <dbReference type="NCBI Taxonomy" id="2761500"/>
    <lineage>
        <taxon>Eukaryota</taxon>
        <taxon>Discoba</taxon>
        <taxon>Euglenozoa</taxon>
        <taxon>Kinetoplastea</taxon>
        <taxon>Metakinetoplastina</taxon>
        <taxon>Trypanosomatida</taxon>
        <taxon>Trypanosomatidae</taxon>
        <taxon>Leishmaniinae</taxon>
        <taxon>Porcisia</taxon>
    </lineage>
</organism>
<feature type="compositionally biased region" description="Low complexity" evidence="3">
    <location>
        <begin position="363"/>
        <end position="376"/>
    </location>
</feature>
<dbReference type="OrthoDB" id="40902at2759"/>
<dbReference type="PROSITE" id="PS00108">
    <property type="entry name" value="PROTEIN_KINASE_ST"/>
    <property type="match status" value="1"/>
</dbReference>
<keyword evidence="1" id="KW-0547">Nucleotide-binding</keyword>
<dbReference type="GO" id="GO:0005737">
    <property type="term" value="C:cytoplasm"/>
    <property type="evidence" value="ECO:0007669"/>
    <property type="project" value="TreeGrafter"/>
</dbReference>
<dbReference type="RefSeq" id="XP_067755864.1">
    <property type="nucleotide sequence ID" value="XM_067899625.1"/>
</dbReference>
<dbReference type="InterPro" id="IPR011009">
    <property type="entry name" value="Kinase-like_dom_sf"/>
</dbReference>
<evidence type="ECO:0000256" key="3">
    <source>
        <dbReference type="SAM" id="MobiDB-lite"/>
    </source>
</evidence>
<evidence type="ECO:0000256" key="2">
    <source>
        <dbReference type="ARBA" id="ARBA00022840"/>
    </source>
</evidence>
<keyword evidence="4" id="KW-0472">Membrane</keyword>
<dbReference type="Proteomes" id="UP000674318">
    <property type="component" value="Chromosome 28"/>
</dbReference>
<dbReference type="AlphaFoldDB" id="A0A836IQE9"/>
<feature type="compositionally biased region" description="Polar residues" evidence="3">
    <location>
        <begin position="822"/>
        <end position="843"/>
    </location>
</feature>
<dbReference type="GO" id="GO:0005524">
    <property type="term" value="F:ATP binding"/>
    <property type="evidence" value="ECO:0007669"/>
    <property type="project" value="UniProtKB-KW"/>
</dbReference>
<evidence type="ECO:0000313" key="6">
    <source>
        <dbReference type="EMBL" id="KAG5500530.1"/>
    </source>
</evidence>
<dbReference type="GeneID" id="94289702"/>
<evidence type="ECO:0000313" key="7">
    <source>
        <dbReference type="Proteomes" id="UP000674318"/>
    </source>
</evidence>
<feature type="region of interest" description="Disordered" evidence="3">
    <location>
        <begin position="703"/>
        <end position="740"/>
    </location>
</feature>
<dbReference type="PROSITE" id="PS50011">
    <property type="entry name" value="PROTEIN_KINASE_DOM"/>
    <property type="match status" value="1"/>
</dbReference>
<dbReference type="PANTHER" id="PTHR24346:SF30">
    <property type="entry name" value="MATERNAL EMBRYONIC LEUCINE ZIPPER KINASE"/>
    <property type="match status" value="1"/>
</dbReference>
<keyword evidence="4" id="KW-0812">Transmembrane</keyword>
<sequence length="879" mass="97038">MASGKVIGDVVQYRLDTPIASGAFSTVWQCTELSSGRTYAVKIVDRKVALRNKMTEAIIREVNALEIAGSSPYVTRLVDKMVSKHNYYIIMDLVEGGTLLDLIREQRQELRQLQTSPFLGGTQANTIQAPTTPFMLYDRVQRYFKQLLLALSTLHDHNIVHRDVKPENILLNKRRTRLVLSDFGFACHCMAGVQLHRACGTLKYCAPELLCEHPAYDGRKVDVWAAGITLYMMLFGGFPYRCSHGDPDALLEAIETTKYRIPRPIPSCIEDILGRMLCVDAAQRWSVRQLLQHPWMSGLDLRCNSARAFAHGATTSLAVSASDTAGEATEMISEGCPPVDALPSDEDNIDDGFYGGSEHGQLSSSVSSEPSRSLTSTKRPQRQSANADSGLSLREDPSLPVSFPASFLFRSDSAVHNDRELETPSASKDIVLNTLPDQHLCTSTKEEILQHGTTLVRLTTIESTAVSDDDTTEEREEEDDNGSENESCDWDEVREDAAPEDQVRDTTMWCGLFTRVSQVSYVQDGRLWARYFYGLWLTVYMIFHLVAFVTVCVVAVALRAFLNRDIVDLPLPEVIRRYLSYLLATPLLRLRSHLSATTPTRFWPFGRPSSLSPAELLHRDGHNGSSPHRSLMASSIPGSGLRRYVRVADTLLRDSFVGSAVMSHNASLVSLSHRKVAQPCPKELLESPPPSSMPAAVSIPTLASTESSVNPQSVEKRGSEAVDACAESTEQSSLSLPPTRGMWRRYGHHLRSEAGCVKEDQDERINPRERVLSGGKGCNAQLQRLPLISPSHILETTAALTNAHSLANEEIPLVGEGRNRDSQQGATDDTGSTDSVLDKSAQSSRKNLMFSPVATMHTVPGDIQHSFEDFPIVAKVNDA</sequence>
<name>A0A836IQE9_9TRYP</name>
<reference evidence="6 7" key="1">
    <citation type="submission" date="2021-02" db="EMBL/GenBank/DDBJ databases">
        <title>Porcisia hertigi Genome sequencing and assembly.</title>
        <authorList>
            <person name="Almutairi H."/>
            <person name="Gatherer D."/>
        </authorList>
    </citation>
    <scope>NUCLEOTIDE SEQUENCE [LARGE SCALE GENOMIC DNA]</scope>
    <source>
        <strain evidence="6 7">C119</strain>
    </source>
</reference>